<comment type="catalytic activity">
    <reaction evidence="1 8">
        <text>malonyl-[ACP] + S-adenosyl-L-methionine = malonyl-[ACP] methyl ester + S-adenosyl-L-homocysteine</text>
        <dbReference type="Rhea" id="RHEA:17105"/>
        <dbReference type="Rhea" id="RHEA-COMP:9623"/>
        <dbReference type="Rhea" id="RHEA-COMP:9954"/>
        <dbReference type="ChEBI" id="CHEBI:57856"/>
        <dbReference type="ChEBI" id="CHEBI:59789"/>
        <dbReference type="ChEBI" id="CHEBI:78449"/>
        <dbReference type="ChEBI" id="CHEBI:78845"/>
        <dbReference type="EC" id="2.1.1.197"/>
    </reaction>
</comment>
<comment type="function">
    <text evidence="8">Converts the free carboxyl group of a malonyl-thioester to its methyl ester by transfer of a methyl group from S-adenosyl-L-methionine (SAM). It allows to synthesize pimeloyl-ACP via the fatty acid synthetic pathway.</text>
</comment>
<dbReference type="EC" id="2.1.1.197" evidence="3 8"/>
<dbReference type="GO" id="GO:0010340">
    <property type="term" value="F:carboxyl-O-methyltransferase activity"/>
    <property type="evidence" value="ECO:0007669"/>
    <property type="project" value="UniProtKB-UniRule"/>
</dbReference>
<dbReference type="GO" id="GO:0008757">
    <property type="term" value="F:S-adenosylmethionine-dependent methyltransferase activity"/>
    <property type="evidence" value="ECO:0007669"/>
    <property type="project" value="InterPro"/>
</dbReference>
<keyword evidence="6 8" id="KW-0949">S-adenosyl-L-methionine</keyword>
<sequence length="292" mass="32675">MTPFDRDHVRRAFGRAAAGYSEHAVLQHEVEQRLLERLEYVTTPPARVLDLGCGPGTASAVLRKRWRKAELIAMDLALPMLREARRQGSWLRPLNRVCADARQLPLADASIDLLFSNLCIQWIADLPALFDEFRRVLRPDGFLVLSTFGPLTLHELRAAWAEVDRTPHVSHFADIQRVGDALLAAGFRDPVLDGDDFTLTYADATALMRDLKAIGATNADLQRQRGLTGKSRLQAVAQAYEPFRRGDGLLPATYEVIYAHAWGPQPGQPRRSKGVDIATFPVDQLRIRKKPP</sequence>
<organism evidence="10 11">
    <name type="scientific">Tahibacter aquaticus</name>
    <dbReference type="NCBI Taxonomy" id="520092"/>
    <lineage>
        <taxon>Bacteria</taxon>
        <taxon>Pseudomonadati</taxon>
        <taxon>Pseudomonadota</taxon>
        <taxon>Gammaproteobacteria</taxon>
        <taxon>Lysobacterales</taxon>
        <taxon>Rhodanobacteraceae</taxon>
        <taxon>Tahibacter</taxon>
    </lineage>
</organism>
<dbReference type="GO" id="GO:0009102">
    <property type="term" value="P:biotin biosynthetic process"/>
    <property type="evidence" value="ECO:0007669"/>
    <property type="project" value="UniProtKB-UniRule"/>
</dbReference>
<evidence type="ECO:0000256" key="4">
    <source>
        <dbReference type="ARBA" id="ARBA00022603"/>
    </source>
</evidence>
<evidence type="ECO:0000256" key="8">
    <source>
        <dbReference type="HAMAP-Rule" id="MF_00835"/>
    </source>
</evidence>
<evidence type="ECO:0000256" key="6">
    <source>
        <dbReference type="ARBA" id="ARBA00022691"/>
    </source>
</evidence>
<comment type="similarity">
    <text evidence="8">Belongs to the methyltransferase superfamily.</text>
</comment>
<dbReference type="RefSeq" id="WP_133819936.1">
    <property type="nucleotide sequence ID" value="NZ_SNZH01000011.1"/>
</dbReference>
<dbReference type="InterPro" id="IPR011814">
    <property type="entry name" value="BioC"/>
</dbReference>
<dbReference type="InterPro" id="IPR013216">
    <property type="entry name" value="Methyltransf_11"/>
</dbReference>
<dbReference type="UniPathway" id="UPA00078"/>
<dbReference type="SUPFAM" id="SSF53335">
    <property type="entry name" value="S-adenosyl-L-methionine-dependent methyltransferases"/>
    <property type="match status" value="1"/>
</dbReference>
<reference evidence="10 11" key="1">
    <citation type="submission" date="2019-03" db="EMBL/GenBank/DDBJ databases">
        <title>Genomic Encyclopedia of Type Strains, Phase IV (KMG-IV): sequencing the most valuable type-strain genomes for metagenomic binning, comparative biology and taxonomic classification.</title>
        <authorList>
            <person name="Goeker M."/>
        </authorList>
    </citation>
    <scope>NUCLEOTIDE SEQUENCE [LARGE SCALE GENOMIC DNA]</scope>
    <source>
        <strain evidence="10 11">DSM 21667</strain>
    </source>
</reference>
<gene>
    <name evidence="8" type="primary">bioC</name>
    <name evidence="10" type="ORF">DFR29_11195</name>
</gene>
<keyword evidence="5 8" id="KW-0808">Transferase</keyword>
<comment type="caution">
    <text evidence="10">The sequence shown here is derived from an EMBL/GenBank/DDBJ whole genome shotgun (WGS) entry which is preliminary data.</text>
</comment>
<feature type="domain" description="Methyltransferase type 11" evidence="9">
    <location>
        <begin position="49"/>
        <end position="145"/>
    </location>
</feature>
<evidence type="ECO:0000313" key="11">
    <source>
        <dbReference type="Proteomes" id="UP000295293"/>
    </source>
</evidence>
<name>A0A4R6YSL2_9GAMM</name>
<dbReference type="CDD" id="cd02440">
    <property type="entry name" value="AdoMet_MTases"/>
    <property type="match status" value="1"/>
</dbReference>
<evidence type="ECO:0000256" key="1">
    <source>
        <dbReference type="ARBA" id="ARBA00000852"/>
    </source>
</evidence>
<evidence type="ECO:0000256" key="7">
    <source>
        <dbReference type="ARBA" id="ARBA00022756"/>
    </source>
</evidence>
<dbReference type="AlphaFoldDB" id="A0A4R6YSL2"/>
<evidence type="ECO:0000313" key="10">
    <source>
        <dbReference type="EMBL" id="TDR41183.1"/>
    </source>
</evidence>
<evidence type="ECO:0000259" key="9">
    <source>
        <dbReference type="Pfam" id="PF08241"/>
    </source>
</evidence>
<keyword evidence="11" id="KW-1185">Reference proteome</keyword>
<dbReference type="Proteomes" id="UP000295293">
    <property type="component" value="Unassembled WGS sequence"/>
</dbReference>
<protein>
    <recommendedName>
        <fullName evidence="3 8">Malonyl-[acyl-carrier protein] O-methyltransferase</fullName>
        <shortName evidence="8">Malonyl-ACP O-methyltransferase</shortName>
        <ecNumber evidence="3 8">2.1.1.197</ecNumber>
    </recommendedName>
    <alternativeName>
        <fullName evidence="8">Biotin synthesis protein BioC</fullName>
    </alternativeName>
</protein>
<dbReference type="GO" id="GO:0032259">
    <property type="term" value="P:methylation"/>
    <property type="evidence" value="ECO:0007669"/>
    <property type="project" value="UniProtKB-KW"/>
</dbReference>
<accession>A0A4R6YSL2</accession>
<dbReference type="HAMAP" id="MF_00835">
    <property type="entry name" value="BioC"/>
    <property type="match status" value="1"/>
</dbReference>
<evidence type="ECO:0000256" key="5">
    <source>
        <dbReference type="ARBA" id="ARBA00022679"/>
    </source>
</evidence>
<keyword evidence="4 8" id="KW-0489">Methyltransferase</keyword>
<keyword evidence="7 8" id="KW-0093">Biotin biosynthesis</keyword>
<dbReference type="InterPro" id="IPR050602">
    <property type="entry name" value="Malonyl-ACP_OMT"/>
</dbReference>
<dbReference type="NCBIfam" id="TIGR02072">
    <property type="entry name" value="BioC"/>
    <property type="match status" value="1"/>
</dbReference>
<dbReference type="PANTHER" id="PTHR13090">
    <property type="entry name" value="ARGININE-HYDROXYLASE NDUFAF5, MITOCHONDRIAL"/>
    <property type="match status" value="1"/>
</dbReference>
<dbReference type="Gene3D" id="3.40.50.150">
    <property type="entry name" value="Vaccinia Virus protein VP39"/>
    <property type="match status" value="1"/>
</dbReference>
<evidence type="ECO:0000256" key="2">
    <source>
        <dbReference type="ARBA" id="ARBA00004746"/>
    </source>
</evidence>
<comment type="pathway">
    <text evidence="2 8">Cofactor biosynthesis; biotin biosynthesis.</text>
</comment>
<evidence type="ECO:0000256" key="3">
    <source>
        <dbReference type="ARBA" id="ARBA00012327"/>
    </source>
</evidence>
<dbReference type="EMBL" id="SNZH01000011">
    <property type="protein sequence ID" value="TDR41183.1"/>
    <property type="molecule type" value="Genomic_DNA"/>
</dbReference>
<dbReference type="OrthoDB" id="9760689at2"/>
<dbReference type="PANTHER" id="PTHR13090:SF1">
    <property type="entry name" value="ARGININE-HYDROXYLASE NDUFAF5, MITOCHONDRIAL"/>
    <property type="match status" value="1"/>
</dbReference>
<dbReference type="Pfam" id="PF08241">
    <property type="entry name" value="Methyltransf_11"/>
    <property type="match status" value="1"/>
</dbReference>
<dbReference type="InterPro" id="IPR029063">
    <property type="entry name" value="SAM-dependent_MTases_sf"/>
</dbReference>
<proteinExistence type="inferred from homology"/>
<dbReference type="GO" id="GO:0102130">
    <property type="term" value="F:malonyl-CoA methyltransferase activity"/>
    <property type="evidence" value="ECO:0007669"/>
    <property type="project" value="UniProtKB-EC"/>
</dbReference>